<dbReference type="PROSITE" id="PS50082">
    <property type="entry name" value="WD_REPEATS_2"/>
    <property type="match status" value="2"/>
</dbReference>
<dbReference type="GO" id="GO:0051301">
    <property type="term" value="P:cell division"/>
    <property type="evidence" value="ECO:0007669"/>
    <property type="project" value="UniProtKB-KW"/>
</dbReference>
<organism evidence="10 11">
    <name type="scientific">Patella caerulea</name>
    <name type="common">Rayed Mediterranean limpet</name>
    <dbReference type="NCBI Taxonomy" id="87958"/>
    <lineage>
        <taxon>Eukaryota</taxon>
        <taxon>Metazoa</taxon>
        <taxon>Spiralia</taxon>
        <taxon>Lophotrochozoa</taxon>
        <taxon>Mollusca</taxon>
        <taxon>Gastropoda</taxon>
        <taxon>Patellogastropoda</taxon>
        <taxon>Patelloidea</taxon>
        <taxon>Patellidae</taxon>
        <taxon>Patella</taxon>
    </lineage>
</organism>
<evidence type="ECO:0000256" key="2">
    <source>
        <dbReference type="ARBA" id="ARBA00022574"/>
    </source>
</evidence>
<gene>
    <name evidence="10" type="ORF">SNE40_015883</name>
</gene>
<dbReference type="GO" id="GO:1990757">
    <property type="term" value="F:ubiquitin ligase activator activity"/>
    <property type="evidence" value="ECO:0007669"/>
    <property type="project" value="TreeGrafter"/>
</dbReference>
<reference evidence="10 11" key="1">
    <citation type="submission" date="2024-01" db="EMBL/GenBank/DDBJ databases">
        <title>The genome of the rayed Mediterranean limpet Patella caerulea (Linnaeus, 1758).</title>
        <authorList>
            <person name="Anh-Thu Weber A."/>
            <person name="Halstead-Nussloch G."/>
        </authorList>
    </citation>
    <scope>NUCLEOTIDE SEQUENCE [LARGE SCALE GENOMIC DNA]</scope>
    <source>
        <strain evidence="10">AATW-2023a</strain>
        <tissue evidence="10">Whole specimen</tissue>
    </source>
</reference>
<dbReference type="PANTHER" id="PTHR19918">
    <property type="entry name" value="CELL DIVISION CYCLE 20 CDC20 FIZZY -RELATED"/>
    <property type="match status" value="1"/>
</dbReference>
<evidence type="ECO:0000313" key="11">
    <source>
        <dbReference type="Proteomes" id="UP001347796"/>
    </source>
</evidence>
<evidence type="ECO:0000259" key="9">
    <source>
        <dbReference type="Pfam" id="PF24807"/>
    </source>
</evidence>
<keyword evidence="6" id="KW-0131">Cell cycle</keyword>
<dbReference type="InterPro" id="IPR056150">
    <property type="entry name" value="WD40_CDC20-Fz"/>
</dbReference>
<accession>A0AAN8J7Q9</accession>
<dbReference type="Pfam" id="PF24807">
    <property type="entry name" value="WD40_CDC20-Fz"/>
    <property type="match status" value="1"/>
</dbReference>
<dbReference type="CDD" id="cd00200">
    <property type="entry name" value="WD40"/>
    <property type="match status" value="1"/>
</dbReference>
<dbReference type="GO" id="GO:1905786">
    <property type="term" value="P:positive regulation of anaphase-promoting complex-dependent catabolic process"/>
    <property type="evidence" value="ECO:0007669"/>
    <property type="project" value="TreeGrafter"/>
</dbReference>
<evidence type="ECO:0000313" key="10">
    <source>
        <dbReference type="EMBL" id="KAK6172157.1"/>
    </source>
</evidence>
<feature type="domain" description="CDC20/Fizzy WD40" evidence="9">
    <location>
        <begin position="203"/>
        <end position="496"/>
    </location>
</feature>
<comment type="caution">
    <text evidence="10">The sequence shown here is derived from an EMBL/GenBank/DDBJ whole genome shotgun (WGS) entry which is preliminary data.</text>
</comment>
<keyword evidence="11" id="KW-1185">Reference proteome</keyword>
<evidence type="ECO:0000256" key="4">
    <source>
        <dbReference type="ARBA" id="ARBA00022737"/>
    </source>
</evidence>
<dbReference type="Proteomes" id="UP001347796">
    <property type="component" value="Unassembled WGS sequence"/>
</dbReference>
<dbReference type="InterPro" id="IPR015943">
    <property type="entry name" value="WD40/YVTN_repeat-like_dom_sf"/>
</dbReference>
<evidence type="ECO:0000256" key="3">
    <source>
        <dbReference type="ARBA" id="ARBA00022618"/>
    </source>
</evidence>
<dbReference type="GO" id="GO:0005680">
    <property type="term" value="C:anaphase-promoting complex"/>
    <property type="evidence" value="ECO:0007669"/>
    <property type="project" value="TreeGrafter"/>
</dbReference>
<dbReference type="EMBL" id="JAZGQO010000011">
    <property type="protein sequence ID" value="KAK6172157.1"/>
    <property type="molecule type" value="Genomic_DNA"/>
</dbReference>
<dbReference type="GO" id="GO:0010997">
    <property type="term" value="F:anaphase-promoting complex binding"/>
    <property type="evidence" value="ECO:0007669"/>
    <property type="project" value="InterPro"/>
</dbReference>
<feature type="repeat" description="WD" evidence="7">
    <location>
        <begin position="332"/>
        <end position="364"/>
    </location>
</feature>
<dbReference type="SUPFAM" id="SSF50978">
    <property type="entry name" value="WD40 repeat-like"/>
    <property type="match status" value="1"/>
</dbReference>
<evidence type="ECO:0000256" key="8">
    <source>
        <dbReference type="SAM" id="MobiDB-lite"/>
    </source>
</evidence>
<dbReference type="PROSITE" id="PS50294">
    <property type="entry name" value="WD_REPEATS_REGION"/>
    <property type="match status" value="2"/>
</dbReference>
<name>A0AAN8J7Q9_PATCE</name>
<keyword evidence="5" id="KW-0498">Mitosis</keyword>
<dbReference type="InterPro" id="IPR036322">
    <property type="entry name" value="WD40_repeat_dom_sf"/>
</dbReference>
<evidence type="ECO:0000256" key="7">
    <source>
        <dbReference type="PROSITE-ProRule" id="PRU00221"/>
    </source>
</evidence>
<dbReference type="InterPro" id="IPR001680">
    <property type="entry name" value="WD40_rpt"/>
</dbReference>
<dbReference type="SMART" id="SM00320">
    <property type="entry name" value="WD40"/>
    <property type="match status" value="7"/>
</dbReference>
<dbReference type="InterPro" id="IPR033010">
    <property type="entry name" value="Cdc20/Fizzy"/>
</dbReference>
<feature type="repeat" description="WD" evidence="7">
    <location>
        <begin position="465"/>
        <end position="497"/>
    </location>
</feature>
<dbReference type="PANTHER" id="PTHR19918:SF8">
    <property type="entry name" value="FI02843P"/>
    <property type="match status" value="1"/>
</dbReference>
<keyword evidence="2 7" id="KW-0853">WD repeat</keyword>
<dbReference type="AlphaFoldDB" id="A0AAN8J7Q9"/>
<evidence type="ECO:0000256" key="5">
    <source>
        <dbReference type="ARBA" id="ARBA00022776"/>
    </source>
</evidence>
<keyword evidence="4" id="KW-0677">Repeat</keyword>
<comment type="similarity">
    <text evidence="1">Belongs to the WD repeat CDC20/Fizzy family.</text>
</comment>
<proteinExistence type="inferred from homology"/>
<evidence type="ECO:0000256" key="6">
    <source>
        <dbReference type="ARBA" id="ARBA00023306"/>
    </source>
</evidence>
<keyword evidence="3" id="KW-0132">Cell division</keyword>
<feature type="region of interest" description="Disordered" evidence="8">
    <location>
        <begin position="47"/>
        <end position="66"/>
    </location>
</feature>
<sequence length="525" mass="58104">MSHFNFEKTVNELTRLDGPLQKAPLMRWQRKAKEADLRLTMPSASGDVSCVLSPSKPRSAKTPATPLSAKLPCHTFTPCKTPKSAALTKTPRKTPMKSYGDRFIPNRSTTNFEMGHYALTRKKESADANEEEEDSDVYQQLLNSALTNGVDPHKAKILSYKGKAPPQAEGISNNLKVLYSSVKCAGPKVNPTRQVPKVPERILDAPDLRDDYYLNLLDWSHRNLLLVALGNAVYLWNATEGSISQLCELPYADDYFSSIRCIEKGDYVALGTSSGSVMLFDIGTEKHIRTMSGHSARVGALDWNTFILSSGSRCGAIHHHDVRVAEHHVGTLSSHTQEVCGLKWSPDKRYLASGANDNMLYIWNATLGHDIKPLYSLSEHQSSVKAISWCSWQPSLLASGGGLADRYIRFWNMSTGTCLNAVNTHSQVCSILWSKEHRELISGHGYSQNQLSLWKYPSMSKVADLMGHSARILYMALSPDGTTVASAGADETIRLWKCFENIKQAKAPTKTSGETSTLSILKKIR</sequence>
<protein>
    <recommendedName>
        <fullName evidence="9">CDC20/Fizzy WD40 domain-containing protein</fullName>
    </recommendedName>
</protein>
<evidence type="ECO:0000256" key="1">
    <source>
        <dbReference type="ARBA" id="ARBA00006445"/>
    </source>
</evidence>
<dbReference type="GO" id="GO:0031145">
    <property type="term" value="P:anaphase-promoting complex-dependent catabolic process"/>
    <property type="evidence" value="ECO:0007669"/>
    <property type="project" value="TreeGrafter"/>
</dbReference>
<dbReference type="Gene3D" id="2.130.10.10">
    <property type="entry name" value="YVTN repeat-like/Quinoprotein amine dehydrogenase"/>
    <property type="match status" value="1"/>
</dbReference>
<feature type="region of interest" description="Disordered" evidence="8">
    <location>
        <begin position="84"/>
        <end position="105"/>
    </location>
</feature>